<dbReference type="EMBL" id="UINC01127864">
    <property type="protein sequence ID" value="SVD07265.1"/>
    <property type="molecule type" value="Genomic_DNA"/>
</dbReference>
<accession>A0A382SCU2</accession>
<organism evidence="2">
    <name type="scientific">marine metagenome</name>
    <dbReference type="NCBI Taxonomy" id="408172"/>
    <lineage>
        <taxon>unclassified sequences</taxon>
        <taxon>metagenomes</taxon>
        <taxon>ecological metagenomes</taxon>
    </lineage>
</organism>
<name>A0A382SCU2_9ZZZZ</name>
<sequence length="84" mass="9493">MPTTEDTSQIIVDRRPLLIVIFARMRRLLLLGSFFLIFLYLLEQEGPADLSLGGYKVLCLFFLCVSLWATNLIPLSITSLFAIA</sequence>
<proteinExistence type="predicted"/>
<evidence type="ECO:0000256" key="1">
    <source>
        <dbReference type="SAM" id="Phobius"/>
    </source>
</evidence>
<protein>
    <submittedName>
        <fullName evidence="2">Uncharacterized protein</fullName>
    </submittedName>
</protein>
<evidence type="ECO:0000313" key="2">
    <source>
        <dbReference type="EMBL" id="SVD07265.1"/>
    </source>
</evidence>
<dbReference type="AlphaFoldDB" id="A0A382SCU2"/>
<keyword evidence="1" id="KW-0472">Membrane</keyword>
<feature type="transmembrane region" description="Helical" evidence="1">
    <location>
        <begin position="54"/>
        <end position="83"/>
    </location>
</feature>
<gene>
    <name evidence="2" type="ORF">METZ01_LOCUS360119</name>
</gene>
<reference evidence="2" key="1">
    <citation type="submission" date="2018-05" db="EMBL/GenBank/DDBJ databases">
        <authorList>
            <person name="Lanie J.A."/>
            <person name="Ng W.-L."/>
            <person name="Kazmierczak K.M."/>
            <person name="Andrzejewski T.M."/>
            <person name="Davidsen T.M."/>
            <person name="Wayne K.J."/>
            <person name="Tettelin H."/>
            <person name="Glass J.I."/>
            <person name="Rusch D."/>
            <person name="Podicherti R."/>
            <person name="Tsui H.-C.T."/>
            <person name="Winkler M.E."/>
        </authorList>
    </citation>
    <scope>NUCLEOTIDE SEQUENCE</scope>
</reference>
<keyword evidence="1" id="KW-1133">Transmembrane helix</keyword>
<feature type="transmembrane region" description="Helical" evidence="1">
    <location>
        <begin position="25"/>
        <end position="42"/>
    </location>
</feature>
<keyword evidence="1" id="KW-0812">Transmembrane</keyword>
<feature type="non-terminal residue" evidence="2">
    <location>
        <position position="84"/>
    </location>
</feature>